<proteinExistence type="predicted"/>
<name>A0A0A9HRU3_ARUDO</name>
<reference evidence="1" key="1">
    <citation type="submission" date="2014-09" db="EMBL/GenBank/DDBJ databases">
        <authorList>
            <person name="Magalhaes I.L.F."/>
            <person name="Oliveira U."/>
            <person name="Santos F.R."/>
            <person name="Vidigal T.H.D.A."/>
            <person name="Brescovit A.D."/>
            <person name="Santos A.J."/>
        </authorList>
    </citation>
    <scope>NUCLEOTIDE SEQUENCE</scope>
    <source>
        <tissue evidence="1">Shoot tissue taken approximately 20 cm above the soil surface</tissue>
    </source>
</reference>
<dbReference type="EMBL" id="GBRH01159347">
    <property type="protein sequence ID" value="JAE38549.1"/>
    <property type="molecule type" value="Transcribed_RNA"/>
</dbReference>
<reference evidence="1" key="2">
    <citation type="journal article" date="2015" name="Data Brief">
        <title>Shoot transcriptome of the giant reed, Arundo donax.</title>
        <authorList>
            <person name="Barrero R.A."/>
            <person name="Guerrero F.D."/>
            <person name="Moolhuijzen P."/>
            <person name="Goolsby J.A."/>
            <person name="Tidwell J."/>
            <person name="Bellgard S.E."/>
            <person name="Bellgard M.I."/>
        </authorList>
    </citation>
    <scope>NUCLEOTIDE SEQUENCE</scope>
    <source>
        <tissue evidence="1">Shoot tissue taken approximately 20 cm above the soil surface</tissue>
    </source>
</reference>
<dbReference type="AlphaFoldDB" id="A0A0A9HRU3"/>
<accession>A0A0A9HRU3</accession>
<protein>
    <submittedName>
        <fullName evidence="1">Uncharacterized protein</fullName>
    </submittedName>
</protein>
<sequence>MVLTIYRKIYRKIPTNQNCGLFSPHMIQISSIYQEQEQKSNAIEHDRYTVRTLK</sequence>
<evidence type="ECO:0000313" key="1">
    <source>
        <dbReference type="EMBL" id="JAE38549.1"/>
    </source>
</evidence>
<organism evidence="1">
    <name type="scientific">Arundo donax</name>
    <name type="common">Giant reed</name>
    <name type="synonym">Donax arundinaceus</name>
    <dbReference type="NCBI Taxonomy" id="35708"/>
    <lineage>
        <taxon>Eukaryota</taxon>
        <taxon>Viridiplantae</taxon>
        <taxon>Streptophyta</taxon>
        <taxon>Embryophyta</taxon>
        <taxon>Tracheophyta</taxon>
        <taxon>Spermatophyta</taxon>
        <taxon>Magnoliopsida</taxon>
        <taxon>Liliopsida</taxon>
        <taxon>Poales</taxon>
        <taxon>Poaceae</taxon>
        <taxon>PACMAD clade</taxon>
        <taxon>Arundinoideae</taxon>
        <taxon>Arundineae</taxon>
        <taxon>Arundo</taxon>
    </lineage>
</organism>